<feature type="signal peptide" evidence="1">
    <location>
        <begin position="1"/>
        <end position="21"/>
    </location>
</feature>
<gene>
    <name evidence="2" type="ORF">K469DRAFT_703305</name>
</gene>
<evidence type="ECO:0000256" key="1">
    <source>
        <dbReference type="SAM" id="SignalP"/>
    </source>
</evidence>
<dbReference type="AlphaFoldDB" id="A0A6A6ECD7"/>
<dbReference type="EMBL" id="ML994623">
    <property type="protein sequence ID" value="KAF2188705.1"/>
    <property type="molecule type" value="Genomic_DNA"/>
</dbReference>
<sequence>MRFISSLALGLALLFVHNANAAAVDLQERQVDCSQYGEFEPYTGPCETTNCGARGRNCDAEGFSGCVGFPNVQCPLKGCACTNF</sequence>
<feature type="chain" id="PRO_5025463938" evidence="1">
    <location>
        <begin position="22"/>
        <end position="84"/>
    </location>
</feature>
<dbReference type="Proteomes" id="UP000800200">
    <property type="component" value="Unassembled WGS sequence"/>
</dbReference>
<proteinExistence type="predicted"/>
<keyword evidence="1" id="KW-0732">Signal</keyword>
<name>A0A6A6ECD7_9PEZI</name>
<dbReference type="OrthoDB" id="3339017at2759"/>
<organism evidence="2 3">
    <name type="scientific">Zopfia rhizophila CBS 207.26</name>
    <dbReference type="NCBI Taxonomy" id="1314779"/>
    <lineage>
        <taxon>Eukaryota</taxon>
        <taxon>Fungi</taxon>
        <taxon>Dikarya</taxon>
        <taxon>Ascomycota</taxon>
        <taxon>Pezizomycotina</taxon>
        <taxon>Dothideomycetes</taxon>
        <taxon>Dothideomycetes incertae sedis</taxon>
        <taxon>Zopfiaceae</taxon>
        <taxon>Zopfia</taxon>
    </lineage>
</organism>
<evidence type="ECO:0000313" key="2">
    <source>
        <dbReference type="EMBL" id="KAF2188705.1"/>
    </source>
</evidence>
<protein>
    <submittedName>
        <fullName evidence="2">Uncharacterized protein</fullName>
    </submittedName>
</protein>
<reference evidence="2" key="1">
    <citation type="journal article" date="2020" name="Stud. Mycol.">
        <title>101 Dothideomycetes genomes: a test case for predicting lifestyles and emergence of pathogens.</title>
        <authorList>
            <person name="Haridas S."/>
            <person name="Albert R."/>
            <person name="Binder M."/>
            <person name="Bloem J."/>
            <person name="Labutti K."/>
            <person name="Salamov A."/>
            <person name="Andreopoulos B."/>
            <person name="Baker S."/>
            <person name="Barry K."/>
            <person name="Bills G."/>
            <person name="Bluhm B."/>
            <person name="Cannon C."/>
            <person name="Castanera R."/>
            <person name="Culley D."/>
            <person name="Daum C."/>
            <person name="Ezra D."/>
            <person name="Gonzalez J."/>
            <person name="Henrissat B."/>
            <person name="Kuo A."/>
            <person name="Liang C."/>
            <person name="Lipzen A."/>
            <person name="Lutzoni F."/>
            <person name="Magnuson J."/>
            <person name="Mondo S."/>
            <person name="Nolan M."/>
            <person name="Ohm R."/>
            <person name="Pangilinan J."/>
            <person name="Park H.-J."/>
            <person name="Ramirez L."/>
            <person name="Alfaro M."/>
            <person name="Sun H."/>
            <person name="Tritt A."/>
            <person name="Yoshinaga Y."/>
            <person name="Zwiers L.-H."/>
            <person name="Turgeon B."/>
            <person name="Goodwin S."/>
            <person name="Spatafora J."/>
            <person name="Crous P."/>
            <person name="Grigoriev I."/>
        </authorList>
    </citation>
    <scope>NUCLEOTIDE SEQUENCE</scope>
    <source>
        <strain evidence="2">CBS 207.26</strain>
    </source>
</reference>
<accession>A0A6A6ECD7</accession>
<keyword evidence="3" id="KW-1185">Reference proteome</keyword>
<evidence type="ECO:0000313" key="3">
    <source>
        <dbReference type="Proteomes" id="UP000800200"/>
    </source>
</evidence>